<feature type="region of interest" description="Disordered" evidence="1">
    <location>
        <begin position="219"/>
        <end position="242"/>
    </location>
</feature>
<comment type="caution">
    <text evidence="2">The sequence shown here is derived from an EMBL/GenBank/DDBJ whole genome shotgun (WGS) entry which is preliminary data.</text>
</comment>
<gene>
    <name evidence="2" type="ORF">BCR42DRAFT_22273</name>
</gene>
<dbReference type="EMBL" id="MCGE01000010">
    <property type="protein sequence ID" value="ORZ16878.1"/>
    <property type="molecule type" value="Genomic_DNA"/>
</dbReference>
<dbReference type="OrthoDB" id="5584275at2759"/>
<protein>
    <submittedName>
        <fullName evidence="2">Uncharacterized protein</fullName>
    </submittedName>
</protein>
<name>A0A1X2IHS6_9FUNG</name>
<feature type="compositionally biased region" description="Polar residues" evidence="1">
    <location>
        <begin position="222"/>
        <end position="242"/>
    </location>
</feature>
<dbReference type="AlphaFoldDB" id="A0A1X2IHS6"/>
<evidence type="ECO:0000313" key="2">
    <source>
        <dbReference type="EMBL" id="ORZ16878.1"/>
    </source>
</evidence>
<accession>A0A1X2IHS6</accession>
<reference evidence="2 3" key="1">
    <citation type="submission" date="2016-07" db="EMBL/GenBank/DDBJ databases">
        <title>Pervasive Adenine N6-methylation of Active Genes in Fungi.</title>
        <authorList>
            <consortium name="DOE Joint Genome Institute"/>
            <person name="Mondo S.J."/>
            <person name="Dannebaum R.O."/>
            <person name="Kuo R.C."/>
            <person name="Labutti K."/>
            <person name="Haridas S."/>
            <person name="Kuo A."/>
            <person name="Salamov A."/>
            <person name="Ahrendt S.R."/>
            <person name="Lipzen A."/>
            <person name="Sullivan W."/>
            <person name="Andreopoulos W.B."/>
            <person name="Clum A."/>
            <person name="Lindquist E."/>
            <person name="Daum C."/>
            <person name="Ramamoorthy G.K."/>
            <person name="Gryganskyi A."/>
            <person name="Culley D."/>
            <person name="Magnuson J.K."/>
            <person name="James T.Y."/>
            <person name="O'Malley M.A."/>
            <person name="Stajich J.E."/>
            <person name="Spatafora J.W."/>
            <person name="Visel A."/>
            <person name="Grigoriev I.V."/>
        </authorList>
    </citation>
    <scope>NUCLEOTIDE SEQUENCE [LARGE SCALE GENOMIC DNA]</scope>
    <source>
        <strain evidence="2 3">NRRL 1336</strain>
    </source>
</reference>
<feature type="region of interest" description="Disordered" evidence="1">
    <location>
        <begin position="1"/>
        <end position="37"/>
    </location>
</feature>
<evidence type="ECO:0000256" key="1">
    <source>
        <dbReference type="SAM" id="MobiDB-lite"/>
    </source>
</evidence>
<proteinExistence type="predicted"/>
<feature type="compositionally biased region" description="Basic residues" evidence="1">
    <location>
        <begin position="8"/>
        <end position="19"/>
    </location>
</feature>
<sequence length="242" mass="26758">MPPSGPRIPKRRGRPKRKGQQMQAHQRQHLADDNGLNYSAGLDISMREIQEHRHQPLSSSHSTTTFSVYDRPREERSYKDFYPDLNIKQTLSIIRRTRVPCSDKSVPLMNDTTIMTGISTVPVDTANTALLHMNTNTETSQPPGDLDNVSGLTHNGFLNDTTICSTSLGLLEHTPAIPPTINKNLTTAEIASYQFSSSPIMTHGSKNELDTYHALATRSPDHSVTNSGTVDLTNLPNLASEK</sequence>
<evidence type="ECO:0000313" key="3">
    <source>
        <dbReference type="Proteomes" id="UP000193560"/>
    </source>
</evidence>
<keyword evidence="3" id="KW-1185">Reference proteome</keyword>
<dbReference type="Proteomes" id="UP000193560">
    <property type="component" value="Unassembled WGS sequence"/>
</dbReference>
<organism evidence="2 3">
    <name type="scientific">Absidia repens</name>
    <dbReference type="NCBI Taxonomy" id="90262"/>
    <lineage>
        <taxon>Eukaryota</taxon>
        <taxon>Fungi</taxon>
        <taxon>Fungi incertae sedis</taxon>
        <taxon>Mucoromycota</taxon>
        <taxon>Mucoromycotina</taxon>
        <taxon>Mucoromycetes</taxon>
        <taxon>Mucorales</taxon>
        <taxon>Cunninghamellaceae</taxon>
        <taxon>Absidia</taxon>
    </lineage>
</organism>